<feature type="compositionally biased region" description="Basic and acidic residues" evidence="1">
    <location>
        <begin position="199"/>
        <end position="211"/>
    </location>
</feature>
<evidence type="ECO:0000313" key="3">
    <source>
        <dbReference type="EMBL" id="CAB4959415.1"/>
    </source>
</evidence>
<dbReference type="EMBL" id="CAFBNC010000207">
    <property type="protein sequence ID" value="CAB4959415.1"/>
    <property type="molecule type" value="Genomic_DNA"/>
</dbReference>
<keyword evidence="2" id="KW-0812">Transmembrane</keyword>
<evidence type="ECO:0000256" key="2">
    <source>
        <dbReference type="SAM" id="Phobius"/>
    </source>
</evidence>
<evidence type="ECO:0000256" key="1">
    <source>
        <dbReference type="SAM" id="MobiDB-lite"/>
    </source>
</evidence>
<feature type="region of interest" description="Disordered" evidence="1">
    <location>
        <begin position="192"/>
        <end position="211"/>
    </location>
</feature>
<proteinExistence type="predicted"/>
<sequence>MTIGRFETVLRPMRVVTHDARTLRHQTLHLIGERPRISDVECRRHVELTHRHPRTLPADSRLGAGAGAGAGASASASAVVLVVFVVGVLVIEVAVLVEFLIELLVLVGIGHVLELADDCAVLVEAEPVRGPHGRGHRRFGRAEITDRNDEVLHIAACLDPVEPVELPDGLALIELAGPARQPGGVGVVHDDGPGIGGEAGERDETSADEQLREHRDTVDVELLLITLEQRGQREEQGGADRAVGADVDDALIVFGPPACPLVDLVEPDAGVVMFEPPDGEHGGVRSVVAVVAVIRLLLRHRRLGCW</sequence>
<feature type="transmembrane region" description="Helical" evidence="2">
    <location>
        <begin position="78"/>
        <end position="101"/>
    </location>
</feature>
<keyword evidence="2" id="KW-0472">Membrane</keyword>
<organism evidence="3">
    <name type="scientific">freshwater metagenome</name>
    <dbReference type="NCBI Taxonomy" id="449393"/>
    <lineage>
        <taxon>unclassified sequences</taxon>
        <taxon>metagenomes</taxon>
        <taxon>ecological metagenomes</taxon>
    </lineage>
</organism>
<name>A0A6J7KV38_9ZZZZ</name>
<gene>
    <name evidence="3" type="ORF">UFOPK3733_02355</name>
</gene>
<dbReference type="AlphaFoldDB" id="A0A6J7KV38"/>
<accession>A0A6J7KV38</accession>
<protein>
    <submittedName>
        <fullName evidence="3">Unannotated protein</fullName>
    </submittedName>
</protein>
<keyword evidence="2" id="KW-1133">Transmembrane helix</keyword>
<reference evidence="3" key="1">
    <citation type="submission" date="2020-05" db="EMBL/GenBank/DDBJ databases">
        <authorList>
            <person name="Chiriac C."/>
            <person name="Salcher M."/>
            <person name="Ghai R."/>
            <person name="Kavagutti S V."/>
        </authorList>
    </citation>
    <scope>NUCLEOTIDE SEQUENCE</scope>
</reference>